<gene>
    <name evidence="2" type="ORF">DWY11_15510</name>
</gene>
<evidence type="ECO:0000313" key="2">
    <source>
        <dbReference type="EMBL" id="RGS10029.1"/>
    </source>
</evidence>
<feature type="domain" description="Polysaccharide pyruvyl transferase" evidence="1">
    <location>
        <begin position="15"/>
        <end position="280"/>
    </location>
</feature>
<reference evidence="2 3" key="1">
    <citation type="submission" date="2018-08" db="EMBL/GenBank/DDBJ databases">
        <title>A genome reference for cultivated species of the human gut microbiota.</title>
        <authorList>
            <person name="Zou Y."/>
            <person name="Xue W."/>
            <person name="Luo G."/>
        </authorList>
    </citation>
    <scope>NUCLEOTIDE SEQUENCE [LARGE SCALE GENOMIC DNA]</scope>
    <source>
        <strain evidence="2 3">AF24-12</strain>
    </source>
</reference>
<dbReference type="Proteomes" id="UP000283872">
    <property type="component" value="Unassembled WGS sequence"/>
</dbReference>
<sequence>MKFNIFTYEGFKDTNIGDYIQSLAARQFLDKENIAYIHRDKLNDVNYESKAIMNGWFSHYPENWPPSDKIYPLFVSFHINSAVYDTLLSDKSIEYFKKYEPIGCRDKTTAEKLQEKGVNAYFSSCLTTTLGYKYHSAKKSDTIYVVDAVHYIPESQRRLQKYKFALLYLLNMKGINRFIRSIRADGIYNVNLSPKYYDRFCRIVRSYLVVKKLLTKEDLKHVQVLSQFYSADEIPTNEARFLKAEDFLRKYAEARLVITSRIHVALPCTGLETPVVFLQNMDDSIESTCRFKGLLDLLNVVKIQKNKILESPFTLPFNIESISNPNTFRSFANDLIKKCLDFIQLK</sequence>
<name>A0A3R5WI75_9BACT</name>
<dbReference type="EMBL" id="QRVA01000073">
    <property type="protein sequence ID" value="RGS10029.1"/>
    <property type="molecule type" value="Genomic_DNA"/>
</dbReference>
<dbReference type="GO" id="GO:0016740">
    <property type="term" value="F:transferase activity"/>
    <property type="evidence" value="ECO:0007669"/>
    <property type="project" value="UniProtKB-KW"/>
</dbReference>
<dbReference type="InterPro" id="IPR007345">
    <property type="entry name" value="Polysacch_pyruvyl_Trfase"/>
</dbReference>
<dbReference type="AlphaFoldDB" id="A0A3R5WI75"/>
<protein>
    <submittedName>
        <fullName evidence="2">Polysaccharide pyruvyl transferase family protein</fullName>
    </submittedName>
</protein>
<comment type="caution">
    <text evidence="2">The sequence shown here is derived from an EMBL/GenBank/DDBJ whole genome shotgun (WGS) entry which is preliminary data.</text>
</comment>
<keyword evidence="2" id="KW-0808">Transferase</keyword>
<evidence type="ECO:0000313" key="3">
    <source>
        <dbReference type="Proteomes" id="UP000283872"/>
    </source>
</evidence>
<accession>A0A3R5WI75</accession>
<evidence type="ECO:0000259" key="1">
    <source>
        <dbReference type="Pfam" id="PF04230"/>
    </source>
</evidence>
<organism evidence="2 3">
    <name type="scientific">Segatella copri</name>
    <dbReference type="NCBI Taxonomy" id="165179"/>
    <lineage>
        <taxon>Bacteria</taxon>
        <taxon>Pseudomonadati</taxon>
        <taxon>Bacteroidota</taxon>
        <taxon>Bacteroidia</taxon>
        <taxon>Bacteroidales</taxon>
        <taxon>Prevotellaceae</taxon>
        <taxon>Segatella</taxon>
    </lineage>
</organism>
<proteinExistence type="predicted"/>
<dbReference type="Pfam" id="PF04230">
    <property type="entry name" value="PS_pyruv_trans"/>
    <property type="match status" value="1"/>
</dbReference>
<dbReference type="RefSeq" id="WP_118086249.1">
    <property type="nucleotide sequence ID" value="NZ_QRVA01000073.1"/>
</dbReference>